<keyword evidence="1" id="KW-1133">Transmembrane helix</keyword>
<keyword evidence="1" id="KW-0812">Transmembrane</keyword>
<feature type="chain" id="PRO_5014967179" description="TrbC/VIRB2 family protein" evidence="2">
    <location>
        <begin position="24"/>
        <end position="161"/>
    </location>
</feature>
<feature type="transmembrane region" description="Helical" evidence="1">
    <location>
        <begin position="47"/>
        <end position="73"/>
    </location>
</feature>
<evidence type="ECO:0000313" key="3">
    <source>
        <dbReference type="EMBL" id="PIT88637.1"/>
    </source>
</evidence>
<keyword evidence="1" id="KW-0472">Membrane</keyword>
<dbReference type="Pfam" id="PF18895">
    <property type="entry name" value="T4SS_pilin"/>
    <property type="match status" value="1"/>
</dbReference>
<accession>A0A2M6W7B2</accession>
<feature type="transmembrane region" description="Helical" evidence="1">
    <location>
        <begin position="94"/>
        <end position="114"/>
    </location>
</feature>
<name>A0A2M6W7B2_9BACT</name>
<dbReference type="Proteomes" id="UP000231426">
    <property type="component" value="Unassembled WGS sequence"/>
</dbReference>
<evidence type="ECO:0000256" key="1">
    <source>
        <dbReference type="SAM" id="Phobius"/>
    </source>
</evidence>
<dbReference type="EMBL" id="PFBV01000003">
    <property type="protein sequence ID" value="PIT88637.1"/>
    <property type="molecule type" value="Genomic_DNA"/>
</dbReference>
<feature type="signal peptide" evidence="2">
    <location>
        <begin position="1"/>
        <end position="23"/>
    </location>
</feature>
<keyword evidence="2" id="KW-0732">Signal</keyword>
<evidence type="ECO:0000256" key="2">
    <source>
        <dbReference type="SAM" id="SignalP"/>
    </source>
</evidence>
<evidence type="ECO:0008006" key="5">
    <source>
        <dbReference type="Google" id="ProtNLM"/>
    </source>
</evidence>
<reference evidence="4" key="1">
    <citation type="submission" date="2017-09" db="EMBL/GenBank/DDBJ databases">
        <title>Depth-based differentiation of microbial function through sediment-hosted aquifers and enrichment of novel symbionts in the deep terrestrial subsurface.</title>
        <authorList>
            <person name="Probst A.J."/>
            <person name="Ladd B."/>
            <person name="Jarett J.K."/>
            <person name="Geller-Mcgrath D.E."/>
            <person name="Sieber C.M.K."/>
            <person name="Emerson J.B."/>
            <person name="Anantharaman K."/>
            <person name="Thomas B.C."/>
            <person name="Malmstrom R."/>
            <person name="Stieglmeier M."/>
            <person name="Klingl A."/>
            <person name="Woyke T."/>
            <person name="Ryan C.M."/>
            <person name="Banfield J.F."/>
        </authorList>
    </citation>
    <scope>NUCLEOTIDE SEQUENCE [LARGE SCALE GENOMIC DNA]</scope>
</reference>
<dbReference type="InterPro" id="IPR043993">
    <property type="entry name" value="T4SS_pilin"/>
</dbReference>
<proteinExistence type="predicted"/>
<protein>
    <recommendedName>
        <fullName evidence="5">TrbC/VIRB2 family protein</fullName>
    </recommendedName>
</protein>
<dbReference type="AlphaFoldDB" id="A0A2M6W7B2"/>
<gene>
    <name evidence="3" type="ORF">COU29_02595</name>
</gene>
<sequence>MRKILIVFILMFSILFIATPAQAAFGLEQTAQKAGYNLGATSPATTVKTVVTVVLGFVALIFFALTLYAGIIWMTARGKEDKVESAKNIIESAILGLIIVGAAYAITTFVLSRLGSSGTTEGCCIQYNEDSTTKGSVEGVLNDECLNEGGVWFEGKCPSIQ</sequence>
<organism evidence="3 4">
    <name type="scientific">Candidatus Magasanikbacteria bacterium CG10_big_fil_rev_8_21_14_0_10_36_32</name>
    <dbReference type="NCBI Taxonomy" id="1974646"/>
    <lineage>
        <taxon>Bacteria</taxon>
        <taxon>Candidatus Magasanikiibacteriota</taxon>
    </lineage>
</organism>
<comment type="caution">
    <text evidence="3">The sequence shown here is derived from an EMBL/GenBank/DDBJ whole genome shotgun (WGS) entry which is preliminary data.</text>
</comment>
<evidence type="ECO:0000313" key="4">
    <source>
        <dbReference type="Proteomes" id="UP000231426"/>
    </source>
</evidence>